<feature type="compositionally biased region" description="Basic residues" evidence="5">
    <location>
        <begin position="177"/>
        <end position="199"/>
    </location>
</feature>
<feature type="non-terminal residue" evidence="7">
    <location>
        <position position="1"/>
    </location>
</feature>
<accession>A0A5J4TB80</accession>
<evidence type="ECO:0000256" key="2">
    <source>
        <dbReference type="ARBA" id="ARBA00022771"/>
    </source>
</evidence>
<dbReference type="PROSITE" id="PS52027">
    <property type="entry name" value="ZF_C2HC_C3H"/>
    <property type="match status" value="1"/>
</dbReference>
<dbReference type="EMBL" id="SNRW01035034">
    <property type="protein sequence ID" value="KAA6355182.1"/>
    <property type="molecule type" value="Genomic_DNA"/>
</dbReference>
<gene>
    <name evidence="7" type="ORF">EZS28_049291</name>
</gene>
<reference evidence="7 8" key="1">
    <citation type="submission" date="2019-03" db="EMBL/GenBank/DDBJ databases">
        <title>Single cell metagenomics reveals metabolic interactions within the superorganism composed of flagellate Streblomastix strix and complex community of Bacteroidetes bacteria on its surface.</title>
        <authorList>
            <person name="Treitli S.C."/>
            <person name="Kolisko M."/>
            <person name="Husnik F."/>
            <person name="Keeling P."/>
            <person name="Hampl V."/>
        </authorList>
    </citation>
    <scope>NUCLEOTIDE SEQUENCE [LARGE SCALE GENOMIC DNA]</scope>
    <source>
        <strain evidence="7">ST1C</strain>
    </source>
</reference>
<feature type="compositionally biased region" description="Polar residues" evidence="5">
    <location>
        <begin position="157"/>
        <end position="171"/>
    </location>
</feature>
<dbReference type="OrthoDB" id="10255185at2759"/>
<feature type="non-terminal residue" evidence="7">
    <location>
        <position position="304"/>
    </location>
</feature>
<feature type="region of interest" description="Disordered" evidence="5">
    <location>
        <begin position="80"/>
        <end position="101"/>
    </location>
</feature>
<dbReference type="InterPro" id="IPR049899">
    <property type="entry name" value="Znf_C2HC_C3H"/>
</dbReference>
<dbReference type="Proteomes" id="UP000324800">
    <property type="component" value="Unassembled WGS sequence"/>
</dbReference>
<protein>
    <recommendedName>
        <fullName evidence="6">C2HC/C3H-type domain-containing protein</fullName>
    </recommendedName>
</protein>
<name>A0A5J4TB80_9EUKA</name>
<feature type="domain" description="C2HC/C3H-type" evidence="6">
    <location>
        <begin position="37"/>
        <end position="66"/>
    </location>
</feature>
<feature type="compositionally biased region" description="Basic residues" evidence="5">
    <location>
        <begin position="288"/>
        <end position="304"/>
    </location>
</feature>
<evidence type="ECO:0000256" key="3">
    <source>
        <dbReference type="ARBA" id="ARBA00022833"/>
    </source>
</evidence>
<keyword evidence="2 4" id="KW-0863">Zinc-finger</keyword>
<organism evidence="7 8">
    <name type="scientific">Streblomastix strix</name>
    <dbReference type="NCBI Taxonomy" id="222440"/>
    <lineage>
        <taxon>Eukaryota</taxon>
        <taxon>Metamonada</taxon>
        <taxon>Preaxostyla</taxon>
        <taxon>Oxymonadida</taxon>
        <taxon>Streblomastigidae</taxon>
        <taxon>Streblomastix</taxon>
    </lineage>
</organism>
<dbReference type="Gene3D" id="3.30.160.60">
    <property type="entry name" value="Classic Zinc Finger"/>
    <property type="match status" value="1"/>
</dbReference>
<dbReference type="GO" id="GO:0008270">
    <property type="term" value="F:zinc ion binding"/>
    <property type="evidence" value="ECO:0007669"/>
    <property type="project" value="UniProtKB-KW"/>
</dbReference>
<feature type="compositionally biased region" description="Polar residues" evidence="5">
    <location>
        <begin position="217"/>
        <end position="228"/>
    </location>
</feature>
<comment type="caution">
    <text evidence="7">The sequence shown here is derived from an EMBL/GenBank/DDBJ whole genome shotgun (WGS) entry which is preliminary data.</text>
</comment>
<evidence type="ECO:0000313" key="7">
    <source>
        <dbReference type="EMBL" id="KAA6355182.1"/>
    </source>
</evidence>
<evidence type="ECO:0000313" key="8">
    <source>
        <dbReference type="Proteomes" id="UP000324800"/>
    </source>
</evidence>
<keyword evidence="3" id="KW-0862">Zinc</keyword>
<keyword evidence="1" id="KW-0479">Metal-binding</keyword>
<evidence type="ECO:0000256" key="5">
    <source>
        <dbReference type="SAM" id="MobiDB-lite"/>
    </source>
</evidence>
<feature type="region of interest" description="Disordered" evidence="5">
    <location>
        <begin position="157"/>
        <end position="304"/>
    </location>
</feature>
<evidence type="ECO:0000256" key="1">
    <source>
        <dbReference type="ARBA" id="ARBA00022723"/>
    </source>
</evidence>
<evidence type="ECO:0000259" key="6">
    <source>
        <dbReference type="PROSITE" id="PS52027"/>
    </source>
</evidence>
<sequence length="304" mass="34210">NKKLAQSGKAVKHDLNQKLSDGQLTSKKLEQETQGGALIACAVCGRTFSPDRIAKHQQICKYINPSITFKTTMHINNKFKPLTPSPLNKRKQSPEPKTTPVHVNWNKEYKDFAQTVHNPKRHETNNLDNHYGECWYSPSSIGSISAQSARQLSLQEKSSFASSNRSYISANQDKRSTATKRSKISKKKRNKSSRHLKGLNKKDLVEQTTEQKDDLLSQDNQQVNGKSTDQQLQLQQDSSHESLSPNPPSQQTQPEFVNEETNAVVVQDDKISEKQVSGSKLDSNSPQKKTKKKGNQKTMNKSKI</sequence>
<dbReference type="AlphaFoldDB" id="A0A5J4TB80"/>
<proteinExistence type="predicted"/>
<feature type="compositionally biased region" description="Basic and acidic residues" evidence="5">
    <location>
        <begin position="200"/>
        <end position="215"/>
    </location>
</feature>
<dbReference type="Pfam" id="PF13913">
    <property type="entry name" value="zf-C2HC_2"/>
    <property type="match status" value="1"/>
</dbReference>
<feature type="compositionally biased region" description="Polar residues" evidence="5">
    <location>
        <begin position="241"/>
        <end position="261"/>
    </location>
</feature>
<evidence type="ECO:0000256" key="4">
    <source>
        <dbReference type="PROSITE-ProRule" id="PRU01371"/>
    </source>
</evidence>